<keyword evidence="1" id="KW-1133">Transmembrane helix</keyword>
<protein>
    <submittedName>
        <fullName evidence="2">Uncharacterized protein</fullName>
    </submittedName>
</protein>
<keyword evidence="3" id="KW-1185">Reference proteome</keyword>
<name>A0A9R1WTP9_LACSA</name>
<evidence type="ECO:0000256" key="1">
    <source>
        <dbReference type="SAM" id="Phobius"/>
    </source>
</evidence>
<reference evidence="2 3" key="1">
    <citation type="journal article" date="2017" name="Nat. Commun.">
        <title>Genome assembly with in vitro proximity ligation data and whole-genome triplication in lettuce.</title>
        <authorList>
            <person name="Reyes-Chin-Wo S."/>
            <person name="Wang Z."/>
            <person name="Yang X."/>
            <person name="Kozik A."/>
            <person name="Arikit S."/>
            <person name="Song C."/>
            <person name="Xia L."/>
            <person name="Froenicke L."/>
            <person name="Lavelle D.O."/>
            <person name="Truco M.J."/>
            <person name="Xia R."/>
            <person name="Zhu S."/>
            <person name="Xu C."/>
            <person name="Xu H."/>
            <person name="Xu X."/>
            <person name="Cox K."/>
            <person name="Korf I."/>
            <person name="Meyers B.C."/>
            <person name="Michelmore R.W."/>
        </authorList>
    </citation>
    <scope>NUCLEOTIDE SEQUENCE [LARGE SCALE GENOMIC DNA]</scope>
    <source>
        <strain evidence="3">cv. Salinas</strain>
        <tissue evidence="2">Seedlings</tissue>
    </source>
</reference>
<dbReference type="Proteomes" id="UP000235145">
    <property type="component" value="Unassembled WGS sequence"/>
</dbReference>
<keyword evidence="1" id="KW-0472">Membrane</keyword>
<gene>
    <name evidence="2" type="ORF">LSAT_V11C100048310</name>
</gene>
<dbReference type="AlphaFoldDB" id="A0A9R1WTP9"/>
<feature type="transmembrane region" description="Helical" evidence="1">
    <location>
        <begin position="70"/>
        <end position="88"/>
    </location>
</feature>
<dbReference type="PANTHER" id="PTHR31963">
    <property type="entry name" value="RAS GUANINE NUCLEOTIDE EXCHANGE FACTOR K"/>
    <property type="match status" value="1"/>
</dbReference>
<feature type="transmembrane region" description="Helical" evidence="1">
    <location>
        <begin position="297"/>
        <end position="317"/>
    </location>
</feature>
<evidence type="ECO:0000313" key="2">
    <source>
        <dbReference type="EMBL" id="KAJ0227963.1"/>
    </source>
</evidence>
<keyword evidence="1" id="KW-0812">Transmembrane</keyword>
<dbReference type="PANTHER" id="PTHR31963:SF21">
    <property type="entry name" value="EXTRACELLULAR LIGAND-GATED ION CHANNEL PROTEIN"/>
    <property type="match status" value="1"/>
</dbReference>
<dbReference type="Pfam" id="PF12056">
    <property type="entry name" value="DUF3537"/>
    <property type="match status" value="1"/>
</dbReference>
<feature type="transmembrane region" description="Helical" evidence="1">
    <location>
        <begin position="103"/>
        <end position="123"/>
    </location>
</feature>
<comment type="caution">
    <text evidence="2">The sequence shown here is derived from an EMBL/GenBank/DDBJ whole genome shotgun (WGS) entry which is preliminary data.</text>
</comment>
<dbReference type="EMBL" id="NBSK02000001">
    <property type="protein sequence ID" value="KAJ0227963.1"/>
    <property type="molecule type" value="Genomic_DNA"/>
</dbReference>
<dbReference type="InterPro" id="IPR021924">
    <property type="entry name" value="DUF3537"/>
</dbReference>
<sequence>MLKNGGYKLVIRVSTSPLSSVFIDRFSLPMDNPPQLNSNHFSIIDLLESRSFSWIFVADHHDPWRATASWILFFLLTFLTPVFSHFAFQCSACDYNHRRPFDLIVQVSLSVFSTLSFVSLWRFTRKYGLRRFLFLDELDAVNDKVRRRYSEELHRSTKLLYTFILPCFLADTIYNIWWFISGGIKIPYFYNVYFSHAMACTLHMSSWLYRTSLFLLVCVLFKLTCSLQILRLDDFARVFDKLCDVVPILVEHLTIRRNLRVISHRFRVFILATLILVTASQFASLLVTTVDGSVVDLFTTGELALCSFTLLFGMYICQRSAAKITHKAQSLRSLVTKWHICATIDSFVDMGTTGETPRSNINPQMSDLDFDNEVGDGDDELDNTKFIPVYKHSISYQQRQALGEFIHIVTLWPLTYIENNETGITVYGFMLDRMSINTVFAIQLSLALWLLDKTIGFT</sequence>
<feature type="transmembrane region" description="Helical" evidence="1">
    <location>
        <begin position="159"/>
        <end position="180"/>
    </location>
</feature>
<evidence type="ECO:0000313" key="3">
    <source>
        <dbReference type="Proteomes" id="UP000235145"/>
    </source>
</evidence>
<accession>A0A9R1WTP9</accession>
<feature type="transmembrane region" description="Helical" evidence="1">
    <location>
        <begin position="207"/>
        <end position="230"/>
    </location>
</feature>
<feature type="transmembrane region" description="Helical" evidence="1">
    <location>
        <begin position="266"/>
        <end position="285"/>
    </location>
</feature>
<organism evidence="2 3">
    <name type="scientific">Lactuca sativa</name>
    <name type="common">Garden lettuce</name>
    <dbReference type="NCBI Taxonomy" id="4236"/>
    <lineage>
        <taxon>Eukaryota</taxon>
        <taxon>Viridiplantae</taxon>
        <taxon>Streptophyta</taxon>
        <taxon>Embryophyta</taxon>
        <taxon>Tracheophyta</taxon>
        <taxon>Spermatophyta</taxon>
        <taxon>Magnoliopsida</taxon>
        <taxon>eudicotyledons</taxon>
        <taxon>Gunneridae</taxon>
        <taxon>Pentapetalae</taxon>
        <taxon>asterids</taxon>
        <taxon>campanulids</taxon>
        <taxon>Asterales</taxon>
        <taxon>Asteraceae</taxon>
        <taxon>Cichorioideae</taxon>
        <taxon>Cichorieae</taxon>
        <taxon>Lactucinae</taxon>
        <taxon>Lactuca</taxon>
    </lineage>
</organism>
<proteinExistence type="predicted"/>